<name>F0XDG8_GROCL</name>
<dbReference type="Proteomes" id="UP000007796">
    <property type="component" value="Unassembled WGS sequence"/>
</dbReference>
<proteinExistence type="predicted"/>
<evidence type="ECO:0000313" key="2">
    <source>
        <dbReference type="EMBL" id="EFX04459.1"/>
    </source>
</evidence>
<dbReference type="EMBL" id="GL629765">
    <property type="protein sequence ID" value="EFX04459.1"/>
    <property type="molecule type" value="Genomic_DNA"/>
</dbReference>
<evidence type="ECO:0000256" key="1">
    <source>
        <dbReference type="SAM" id="MobiDB-lite"/>
    </source>
</evidence>
<dbReference type="RefSeq" id="XP_014173941.1">
    <property type="nucleotide sequence ID" value="XM_014318466.1"/>
</dbReference>
<evidence type="ECO:0000313" key="3">
    <source>
        <dbReference type="Proteomes" id="UP000007796"/>
    </source>
</evidence>
<accession>F0XDG8</accession>
<dbReference type="InParanoid" id="F0XDG8"/>
<dbReference type="AlphaFoldDB" id="F0XDG8"/>
<dbReference type="HOGENOM" id="CLU_3032548_0_0_1"/>
<sequence length="55" mass="6058">MPDLFFETQKPGPPADSDMGRTFPDPPCLHYPVITDMLPRDPKSLGRAEIISSGD</sequence>
<keyword evidence="3" id="KW-1185">Reference proteome</keyword>
<feature type="region of interest" description="Disordered" evidence="1">
    <location>
        <begin position="1"/>
        <end position="26"/>
    </location>
</feature>
<gene>
    <name evidence="2" type="ORF">CMQ_1387</name>
</gene>
<protein>
    <submittedName>
        <fullName evidence="2">Uncharacterized protein</fullName>
    </submittedName>
</protein>
<reference evidence="2 3" key="1">
    <citation type="journal article" date="2011" name="Proc. Natl. Acad. Sci. U.S.A.">
        <title>Genome and transcriptome analyses of the mountain pine beetle-fungal symbiont Grosmannia clavigera, a lodgepole pine pathogen.</title>
        <authorList>
            <person name="DiGuistini S."/>
            <person name="Wang Y."/>
            <person name="Liao N.Y."/>
            <person name="Taylor G."/>
            <person name="Tanguay P."/>
            <person name="Feau N."/>
            <person name="Henrissat B."/>
            <person name="Chan S.K."/>
            <person name="Hesse-Orce U."/>
            <person name="Alamouti S.M."/>
            <person name="Tsui C.K.M."/>
            <person name="Docking R.T."/>
            <person name="Levasseur A."/>
            <person name="Haridas S."/>
            <person name="Robertson G."/>
            <person name="Birol I."/>
            <person name="Holt R.A."/>
            <person name="Marra M.A."/>
            <person name="Hamelin R.C."/>
            <person name="Hirst M."/>
            <person name="Jones S.J.M."/>
            <person name="Bohlmann J."/>
            <person name="Breuil C."/>
        </authorList>
    </citation>
    <scope>NUCLEOTIDE SEQUENCE [LARGE SCALE GENOMIC DNA]</scope>
    <source>
        <strain evidence="3">kw1407 / UAMH 11150</strain>
    </source>
</reference>
<dbReference type="GeneID" id="25974259"/>
<organism evidence="3">
    <name type="scientific">Grosmannia clavigera (strain kw1407 / UAMH 11150)</name>
    <name type="common">Blue stain fungus</name>
    <name type="synonym">Graphiocladiella clavigera</name>
    <dbReference type="NCBI Taxonomy" id="655863"/>
    <lineage>
        <taxon>Eukaryota</taxon>
        <taxon>Fungi</taxon>
        <taxon>Dikarya</taxon>
        <taxon>Ascomycota</taxon>
        <taxon>Pezizomycotina</taxon>
        <taxon>Sordariomycetes</taxon>
        <taxon>Sordariomycetidae</taxon>
        <taxon>Ophiostomatales</taxon>
        <taxon>Ophiostomataceae</taxon>
        <taxon>Leptographium</taxon>
    </lineage>
</organism>